<name>A0A364NT12_9PROT</name>
<evidence type="ECO:0000313" key="4">
    <source>
        <dbReference type="Proteomes" id="UP000251075"/>
    </source>
</evidence>
<dbReference type="Pfam" id="PF00072">
    <property type="entry name" value="Response_reg"/>
    <property type="match status" value="1"/>
</dbReference>
<evidence type="ECO:0000259" key="2">
    <source>
        <dbReference type="PROSITE" id="PS50110"/>
    </source>
</evidence>
<dbReference type="EMBL" id="PGTO01000030">
    <property type="protein sequence ID" value="RAU20208.1"/>
    <property type="molecule type" value="Genomic_DNA"/>
</dbReference>
<keyword evidence="4" id="KW-1185">Reference proteome</keyword>
<dbReference type="Proteomes" id="UP000251075">
    <property type="component" value="Unassembled WGS sequence"/>
</dbReference>
<dbReference type="Gene3D" id="3.40.50.2300">
    <property type="match status" value="1"/>
</dbReference>
<gene>
    <name evidence="3" type="ORF">CU669_19700</name>
</gene>
<dbReference type="InterPro" id="IPR011006">
    <property type="entry name" value="CheY-like_superfamily"/>
</dbReference>
<feature type="modified residue" description="4-aspartylphosphate" evidence="1">
    <location>
        <position position="57"/>
    </location>
</feature>
<dbReference type="InterPro" id="IPR001789">
    <property type="entry name" value="Sig_transdc_resp-reg_receiver"/>
</dbReference>
<feature type="domain" description="Response regulatory" evidence="2">
    <location>
        <begin position="7"/>
        <end position="126"/>
    </location>
</feature>
<protein>
    <submittedName>
        <fullName evidence="3">Two-component system response regulator</fullName>
    </submittedName>
</protein>
<dbReference type="SUPFAM" id="SSF52172">
    <property type="entry name" value="CheY-like"/>
    <property type="match status" value="1"/>
</dbReference>
<dbReference type="CDD" id="cd17546">
    <property type="entry name" value="REC_hyHK_CKI1_RcsC-like"/>
    <property type="match status" value="1"/>
</dbReference>
<dbReference type="GO" id="GO:0000160">
    <property type="term" value="P:phosphorelay signal transduction system"/>
    <property type="evidence" value="ECO:0007669"/>
    <property type="project" value="InterPro"/>
</dbReference>
<sequence>MDNAVRRAVIVEDSPQMRELIRMVLGSLGFQKIVQASNGAEALDALQAEHTDLIIMDWMMEVMDGLECTRRIRGGVNGIDPAVPIVLLTGNKGKESEASAYNAGVSVYLEKPFSIKQLHSGVMKALGLNGVGVS</sequence>
<dbReference type="OrthoDB" id="9786548at2"/>
<evidence type="ECO:0000313" key="3">
    <source>
        <dbReference type="EMBL" id="RAU20208.1"/>
    </source>
</evidence>
<accession>A0A364NT12</accession>
<dbReference type="AlphaFoldDB" id="A0A364NT12"/>
<reference evidence="3 4" key="1">
    <citation type="submission" date="2017-11" db="EMBL/GenBank/DDBJ databases">
        <title>Draft genome sequence of magnetotactic bacterium Magnetospirillum kuznetsovii LBB-42.</title>
        <authorList>
            <person name="Grouzdev D.S."/>
            <person name="Rysina M.S."/>
            <person name="Baslerov R.V."/>
            <person name="Koziaeva V."/>
        </authorList>
    </citation>
    <scope>NUCLEOTIDE SEQUENCE [LARGE SCALE GENOMIC DNA]</scope>
    <source>
        <strain evidence="3 4">LBB-42</strain>
    </source>
</reference>
<keyword evidence="1" id="KW-0597">Phosphoprotein</keyword>
<dbReference type="PANTHER" id="PTHR43228">
    <property type="entry name" value="TWO-COMPONENT RESPONSE REGULATOR"/>
    <property type="match status" value="1"/>
</dbReference>
<dbReference type="RefSeq" id="WP_112147300.1">
    <property type="nucleotide sequence ID" value="NZ_PGTO01000030.1"/>
</dbReference>
<comment type="caution">
    <text evidence="3">The sequence shown here is derived from an EMBL/GenBank/DDBJ whole genome shotgun (WGS) entry which is preliminary data.</text>
</comment>
<proteinExistence type="predicted"/>
<dbReference type="InterPro" id="IPR052048">
    <property type="entry name" value="ST_Response_Regulator"/>
</dbReference>
<dbReference type="SMART" id="SM00448">
    <property type="entry name" value="REC"/>
    <property type="match status" value="1"/>
</dbReference>
<dbReference type="PROSITE" id="PS50110">
    <property type="entry name" value="RESPONSE_REGULATORY"/>
    <property type="match status" value="1"/>
</dbReference>
<dbReference type="PANTHER" id="PTHR43228:SF1">
    <property type="entry name" value="TWO-COMPONENT RESPONSE REGULATOR ARR22"/>
    <property type="match status" value="1"/>
</dbReference>
<organism evidence="3 4">
    <name type="scientific">Paramagnetospirillum kuznetsovii</name>
    <dbReference type="NCBI Taxonomy" id="2053833"/>
    <lineage>
        <taxon>Bacteria</taxon>
        <taxon>Pseudomonadati</taxon>
        <taxon>Pseudomonadota</taxon>
        <taxon>Alphaproteobacteria</taxon>
        <taxon>Rhodospirillales</taxon>
        <taxon>Magnetospirillaceae</taxon>
        <taxon>Paramagnetospirillum</taxon>
    </lineage>
</organism>
<evidence type="ECO:0000256" key="1">
    <source>
        <dbReference type="PROSITE-ProRule" id="PRU00169"/>
    </source>
</evidence>